<proteinExistence type="inferred from homology"/>
<dbReference type="InterPro" id="IPR005225">
    <property type="entry name" value="Small_GTP-bd"/>
</dbReference>
<dbReference type="Gene3D" id="3.40.50.10050">
    <property type="entry name" value="Translation initiation factor IF- 2, domain 3"/>
    <property type="match status" value="1"/>
</dbReference>
<dbReference type="InterPro" id="IPR036925">
    <property type="entry name" value="TIF_IF2_dom3_sf"/>
</dbReference>
<dbReference type="VEuPathDB" id="VectorBase:LDEU003107"/>
<comment type="function">
    <text evidence="14">Plays a role in translation initiation. Ribosome-dependent GTPase that promotes the joining of the 60S ribosomal subunit to the pre-initiation complex to form the 80S initiation complex with the initiator methionine-tRNA in the P-site base paired to the start codon. Together with eIF1A (EIF1AX), actively orients the initiator methionine-tRNA in a conformation that allows 60S ribosomal subunit joining to form the 80S initiation complex. Is released after formation of the 80S initiation complex. Its GTPase activity is not essential for ribosomal subunits joining, but GTP hydrolysis is needed for eIF1A (EIF1AX) ejection quickly followed by EIF5B release to form elongation-competent ribosomes. In contrast to its procaryotic homolog, does not promote recruitment of Met-rRNA to the small ribosomal subunit.</text>
</comment>
<gene>
    <name evidence="18" type="ORF">B4U80_01250</name>
</gene>
<dbReference type="GO" id="GO:0046872">
    <property type="term" value="F:metal ion binding"/>
    <property type="evidence" value="ECO:0007669"/>
    <property type="project" value="UniProtKB-KW"/>
</dbReference>
<dbReference type="InterPro" id="IPR015760">
    <property type="entry name" value="TIF_IF2"/>
</dbReference>
<evidence type="ECO:0000256" key="12">
    <source>
        <dbReference type="ARBA" id="ARBA00023134"/>
    </source>
</evidence>
<dbReference type="Proteomes" id="UP000288716">
    <property type="component" value="Unassembled WGS sequence"/>
</dbReference>
<keyword evidence="9" id="KW-0547">Nucleotide-binding</keyword>
<dbReference type="FunFam" id="2.40.30.10:FF:000026">
    <property type="entry name" value="Eukaryotic translation initiation factor 5B"/>
    <property type="match status" value="1"/>
</dbReference>
<name>A0A443SN33_9ACAR</name>
<evidence type="ECO:0000256" key="7">
    <source>
        <dbReference type="ARBA" id="ARBA00022540"/>
    </source>
</evidence>
<dbReference type="NCBIfam" id="TIGR00231">
    <property type="entry name" value="small_GTP"/>
    <property type="match status" value="1"/>
</dbReference>
<dbReference type="GO" id="GO:0003743">
    <property type="term" value="F:translation initiation factor activity"/>
    <property type="evidence" value="ECO:0007669"/>
    <property type="project" value="UniProtKB-KW"/>
</dbReference>
<dbReference type="PANTHER" id="PTHR43381">
    <property type="entry name" value="TRANSLATION INITIATION FACTOR IF-2-RELATED"/>
    <property type="match status" value="1"/>
</dbReference>
<keyword evidence="7 18" id="KW-0396">Initiation factor</keyword>
<keyword evidence="12" id="KW-0342">GTP-binding</keyword>
<accession>A0A443SN33</accession>
<dbReference type="FunFam" id="2.40.30.10:FF:000013">
    <property type="entry name" value="eukaryotic translation initiation factor 5B"/>
    <property type="match status" value="1"/>
</dbReference>
<feature type="compositionally biased region" description="Acidic residues" evidence="16">
    <location>
        <begin position="268"/>
        <end position="287"/>
    </location>
</feature>
<dbReference type="GO" id="GO:0003924">
    <property type="term" value="F:GTPase activity"/>
    <property type="evidence" value="ECO:0007669"/>
    <property type="project" value="InterPro"/>
</dbReference>
<dbReference type="NCBIfam" id="NF003078">
    <property type="entry name" value="PRK04004.1"/>
    <property type="match status" value="1"/>
</dbReference>
<evidence type="ECO:0000256" key="6">
    <source>
        <dbReference type="ARBA" id="ARBA00022490"/>
    </source>
</evidence>
<comment type="subunit">
    <text evidence="15">Interacts through its C-terminal domain (CTD) with the CTD of eIF1A (EIF1AX) or with the CTD of EIF5 (mutually exclusive) through a common binding site. Interacts with eIF1A (EIF1AX) from the location of the start codon by the 43S complex until the formation of the 80S complex. Interacts with ANXA5 in a calcium and phospholipid-dependent manner.</text>
</comment>
<dbReference type="GO" id="GO:0005525">
    <property type="term" value="F:GTP binding"/>
    <property type="evidence" value="ECO:0007669"/>
    <property type="project" value="UniProtKB-KW"/>
</dbReference>
<reference evidence="18 19" key="1">
    <citation type="journal article" date="2018" name="Gigascience">
        <title>Genomes of trombidid mites reveal novel predicted allergens and laterally-transferred genes associated with secondary metabolism.</title>
        <authorList>
            <person name="Dong X."/>
            <person name="Chaisiri K."/>
            <person name="Xia D."/>
            <person name="Armstrong S.D."/>
            <person name="Fang Y."/>
            <person name="Donnelly M.J."/>
            <person name="Kadowaki T."/>
            <person name="McGarry J.W."/>
            <person name="Darby A.C."/>
            <person name="Makepeace B.L."/>
        </authorList>
    </citation>
    <scope>NUCLEOTIDE SEQUENCE [LARGE SCALE GENOMIC DNA]</scope>
    <source>
        <strain evidence="18">UoL-UT</strain>
    </source>
</reference>
<dbReference type="CDD" id="cd16266">
    <property type="entry name" value="IF2_aeIF5B_IV"/>
    <property type="match status" value="1"/>
</dbReference>
<dbReference type="InterPro" id="IPR027417">
    <property type="entry name" value="P-loop_NTPase"/>
</dbReference>
<dbReference type="Pfam" id="PF11987">
    <property type="entry name" value="IF-2"/>
    <property type="match status" value="1"/>
</dbReference>
<dbReference type="InterPro" id="IPR009000">
    <property type="entry name" value="Transl_B-barrel_sf"/>
</dbReference>
<feature type="compositionally biased region" description="Basic and acidic residues" evidence="16">
    <location>
        <begin position="9"/>
        <end position="55"/>
    </location>
</feature>
<evidence type="ECO:0000256" key="4">
    <source>
        <dbReference type="ARBA" id="ARBA00011986"/>
    </source>
</evidence>
<dbReference type="Pfam" id="PF00009">
    <property type="entry name" value="GTP_EFTU"/>
    <property type="match status" value="1"/>
</dbReference>
<feature type="domain" description="Tr-type G" evidence="17">
    <location>
        <begin position="338"/>
        <end position="553"/>
    </location>
</feature>
<dbReference type="InterPro" id="IPR023115">
    <property type="entry name" value="TIF_IF2_dom3"/>
</dbReference>
<keyword evidence="8" id="KW-0479">Metal-binding</keyword>
<evidence type="ECO:0000256" key="13">
    <source>
        <dbReference type="ARBA" id="ARBA00032478"/>
    </source>
</evidence>
<evidence type="ECO:0000256" key="16">
    <source>
        <dbReference type="SAM" id="MobiDB-lite"/>
    </source>
</evidence>
<evidence type="ECO:0000256" key="2">
    <source>
        <dbReference type="ARBA" id="ARBA00004496"/>
    </source>
</evidence>
<keyword evidence="11" id="KW-0648">Protein biosynthesis</keyword>
<evidence type="ECO:0000313" key="18">
    <source>
        <dbReference type="EMBL" id="RWS28934.1"/>
    </source>
</evidence>
<dbReference type="SUPFAM" id="SSF50447">
    <property type="entry name" value="Translation proteins"/>
    <property type="match status" value="1"/>
</dbReference>
<dbReference type="InterPro" id="IPR000795">
    <property type="entry name" value="T_Tr_GTP-bd_dom"/>
</dbReference>
<dbReference type="PRINTS" id="PR00315">
    <property type="entry name" value="ELONGATNFCT"/>
</dbReference>
<feature type="compositionally biased region" description="Basic and acidic residues" evidence="16">
    <location>
        <begin position="288"/>
        <end position="297"/>
    </location>
</feature>
<evidence type="ECO:0000256" key="5">
    <source>
        <dbReference type="ARBA" id="ARBA00013824"/>
    </source>
</evidence>
<dbReference type="Pfam" id="PF14578">
    <property type="entry name" value="GTP_EFTU_D4"/>
    <property type="match status" value="1"/>
</dbReference>
<evidence type="ECO:0000256" key="14">
    <source>
        <dbReference type="ARBA" id="ARBA00053410"/>
    </source>
</evidence>
<evidence type="ECO:0000256" key="9">
    <source>
        <dbReference type="ARBA" id="ARBA00022741"/>
    </source>
</evidence>
<organism evidence="18 19">
    <name type="scientific">Leptotrombidium deliense</name>
    <dbReference type="NCBI Taxonomy" id="299467"/>
    <lineage>
        <taxon>Eukaryota</taxon>
        <taxon>Metazoa</taxon>
        <taxon>Ecdysozoa</taxon>
        <taxon>Arthropoda</taxon>
        <taxon>Chelicerata</taxon>
        <taxon>Arachnida</taxon>
        <taxon>Acari</taxon>
        <taxon>Acariformes</taxon>
        <taxon>Trombidiformes</taxon>
        <taxon>Prostigmata</taxon>
        <taxon>Anystina</taxon>
        <taxon>Parasitengona</taxon>
        <taxon>Trombiculoidea</taxon>
        <taxon>Trombiculidae</taxon>
        <taxon>Leptotrombidium</taxon>
    </lineage>
</organism>
<evidence type="ECO:0000256" key="3">
    <source>
        <dbReference type="ARBA" id="ARBA00007733"/>
    </source>
</evidence>
<sequence>MLAELALEIEGKKAPEKPKEVVPTDINKEDKKEEKPHSEKTEVKDDVKQSEQKAAKDKKKKKKQADKPETNKIDNSVKAEANATKVVEKEVTTEEVVDDDEDKDKEKTGKKDKKKNKKDAKAEKEAKKGPGKKQIAMMQEALKKLQEEEERQKREEEERIRREEEAERLREEKLRLEKERKEKKKQKEKERKERLKKEGKLLTAKQKADMQRAKASLALLQQQGRVVIGGRDKVKKQDSTESKSEGKDELDHAEPDDENGKVSHQSDDTDSESDDDVNETWEDLTEVNEEKTGKERNISGQNASANKRHLNDTEKIVKKPHICEENSVTLPSPDIPTYRSPVLCVLGHVDTGKTKLLDYLRKTHVQDNEAGGITQQIGATFVPPTAIEEQCRGTKKPTELSLPGLLIIDTPGHESFSNLRSRGSSLCDIAILVIDIMHGLEPQTIESINLLKSRKTPFIVALNKIDRLYDWRSNPKKDIEDVIKSQQTNAKLEFQQRVKEIIVQLNEQSLNAALYYENNDPRSFVSLVPTSAVVGDGMGNLINLIIHYCQTMMSKKLLYEAEKLEATVLEVKAIPGLGTTIDVILVNGKLREGDRIVLAGHDGPIVTSIRSLLVPQPLRELRVKSPYQELKVVYGSMGVKVAGHDLDKAVAGLELYVAKNDADTEQYKSECWRRFGEAMRAIKCSEKGVYVQASTLGSLEALLEFLKVSKIPYCGVRIGPVVKRDIMKASIMLETAPDYAVVLAFDVKVERDAQELADQLGVKIFTAEIIYHLFDKFTAYREDLKQKRKEQYKHIAVFPCKIRILPQFIFNTRDPIVVGVSIEDGVLIPGTPLAVPSKGNVEIGRVSSIEINHKQVESARRGQEVCIKIEHVGGDAPKLYGRHFDHEDMVVSRISRESIDALKEYFRDEMTKSDWALIIELKKHFEIM</sequence>
<evidence type="ECO:0000259" key="17">
    <source>
        <dbReference type="PROSITE" id="PS51722"/>
    </source>
</evidence>
<evidence type="ECO:0000256" key="1">
    <source>
        <dbReference type="ARBA" id="ARBA00001944"/>
    </source>
</evidence>
<dbReference type="AlphaFoldDB" id="A0A443SN33"/>
<dbReference type="PANTHER" id="PTHR43381:SF4">
    <property type="entry name" value="EUKARYOTIC TRANSLATION INITIATION FACTOR 5B"/>
    <property type="match status" value="1"/>
</dbReference>
<feature type="compositionally biased region" description="Basic and acidic residues" evidence="16">
    <location>
        <begin position="141"/>
        <end position="212"/>
    </location>
</feature>
<dbReference type="OrthoDB" id="4928at2759"/>
<keyword evidence="6" id="KW-0963">Cytoplasm</keyword>
<dbReference type="GO" id="GO:0005739">
    <property type="term" value="C:mitochondrion"/>
    <property type="evidence" value="ECO:0007669"/>
    <property type="project" value="TreeGrafter"/>
</dbReference>
<dbReference type="STRING" id="299467.A0A443SN33"/>
<dbReference type="FunFam" id="3.40.50.300:FF:000112">
    <property type="entry name" value="Eukaryotic translation initiation factor 5B"/>
    <property type="match status" value="1"/>
</dbReference>
<feature type="compositionally biased region" description="Basic and acidic residues" evidence="16">
    <location>
        <begin position="119"/>
        <end position="128"/>
    </location>
</feature>
<dbReference type="FunFam" id="3.40.50.10050:FF:000002">
    <property type="entry name" value="Eukaryotic translation initiation factor 5B"/>
    <property type="match status" value="1"/>
</dbReference>
<feature type="compositionally biased region" description="Basic and acidic residues" evidence="16">
    <location>
        <begin position="230"/>
        <end position="267"/>
    </location>
</feature>
<dbReference type="Gene3D" id="3.40.50.300">
    <property type="entry name" value="P-loop containing nucleotide triphosphate hydrolases"/>
    <property type="match status" value="1"/>
</dbReference>
<dbReference type="SUPFAM" id="SSF52156">
    <property type="entry name" value="Initiation factor IF2/eIF5b, domain 3"/>
    <property type="match status" value="1"/>
</dbReference>
<comment type="caution">
    <text evidence="18">The sequence shown here is derived from an EMBL/GenBank/DDBJ whole genome shotgun (WGS) entry which is preliminary data.</text>
</comment>
<feature type="compositionally biased region" description="Basic and acidic residues" evidence="16">
    <location>
        <begin position="65"/>
        <end position="77"/>
    </location>
</feature>
<comment type="cofactor">
    <cofactor evidence="1">
        <name>a monovalent cation</name>
        <dbReference type="ChEBI" id="CHEBI:60242"/>
    </cofactor>
</comment>
<feature type="compositionally biased region" description="Acidic residues" evidence="16">
    <location>
        <begin position="93"/>
        <end position="103"/>
    </location>
</feature>
<dbReference type="PROSITE" id="PS51722">
    <property type="entry name" value="G_TR_2"/>
    <property type="match status" value="1"/>
</dbReference>
<dbReference type="SUPFAM" id="SSF52540">
    <property type="entry name" value="P-loop containing nucleoside triphosphate hydrolases"/>
    <property type="match status" value="1"/>
</dbReference>
<evidence type="ECO:0000256" key="8">
    <source>
        <dbReference type="ARBA" id="ARBA00022723"/>
    </source>
</evidence>
<dbReference type="Gene3D" id="2.40.30.10">
    <property type="entry name" value="Translation factors"/>
    <property type="match status" value="2"/>
</dbReference>
<evidence type="ECO:0000256" key="15">
    <source>
        <dbReference type="ARBA" id="ARBA00061781"/>
    </source>
</evidence>
<evidence type="ECO:0000256" key="11">
    <source>
        <dbReference type="ARBA" id="ARBA00022917"/>
    </source>
</evidence>
<comment type="subcellular location">
    <subcellularLocation>
        <location evidence="2">Cytoplasm</location>
    </subcellularLocation>
</comment>
<keyword evidence="10" id="KW-0378">Hydrolase</keyword>
<dbReference type="EC" id="3.6.5.3" evidence="4"/>
<evidence type="ECO:0000256" key="10">
    <source>
        <dbReference type="ARBA" id="ARBA00022801"/>
    </source>
</evidence>
<evidence type="ECO:0000313" key="19">
    <source>
        <dbReference type="Proteomes" id="UP000288716"/>
    </source>
</evidence>
<protein>
    <recommendedName>
        <fullName evidence="5">Eukaryotic translation initiation factor 5B</fullName>
        <ecNumber evidence="4">3.6.5.3</ecNumber>
    </recommendedName>
    <alternativeName>
        <fullName evidence="13">Translation initiation factor IF-2</fullName>
    </alternativeName>
</protein>
<keyword evidence="19" id="KW-1185">Reference proteome</keyword>
<dbReference type="CDD" id="cd03703">
    <property type="entry name" value="aeIF5B_II"/>
    <property type="match status" value="1"/>
</dbReference>
<dbReference type="InterPro" id="IPR029459">
    <property type="entry name" value="EFTU-type"/>
</dbReference>
<comment type="similarity">
    <text evidence="3">Belongs to the TRAFAC class translation factor GTPase superfamily. Classic translation factor GTPase family. IF-2 subfamily.</text>
</comment>
<feature type="region of interest" description="Disordered" evidence="16">
    <location>
        <begin position="1"/>
        <end position="313"/>
    </location>
</feature>
<dbReference type="EMBL" id="NCKV01001146">
    <property type="protein sequence ID" value="RWS28934.1"/>
    <property type="molecule type" value="Genomic_DNA"/>
</dbReference>
<dbReference type="CDD" id="cd01887">
    <property type="entry name" value="IF2_eIF5B"/>
    <property type="match status" value="1"/>
</dbReference>